<dbReference type="SUPFAM" id="SSF51182">
    <property type="entry name" value="RmlC-like cupins"/>
    <property type="match status" value="1"/>
</dbReference>
<keyword evidence="2" id="KW-0479">Metal-binding</keyword>
<dbReference type="PANTHER" id="PTHR37236:SF1">
    <property type="entry name" value="AUXIN-BINDING PROTEIN 1"/>
    <property type="match status" value="1"/>
</dbReference>
<dbReference type="InterPro" id="IPR014710">
    <property type="entry name" value="RmlC-like_jellyroll"/>
</dbReference>
<evidence type="ECO:0000256" key="5">
    <source>
        <dbReference type="ARBA" id="ARBA00022833"/>
    </source>
</evidence>
<organism evidence="9 10">
    <name type="scientific">Azohydromonas lata</name>
    <dbReference type="NCBI Taxonomy" id="45677"/>
    <lineage>
        <taxon>Bacteria</taxon>
        <taxon>Pseudomonadati</taxon>
        <taxon>Pseudomonadota</taxon>
        <taxon>Betaproteobacteria</taxon>
        <taxon>Burkholderiales</taxon>
        <taxon>Sphaerotilaceae</taxon>
        <taxon>Azohydromonas</taxon>
    </lineage>
</organism>
<keyword evidence="4" id="KW-0256">Endoplasmic reticulum</keyword>
<evidence type="ECO:0000256" key="3">
    <source>
        <dbReference type="ARBA" id="ARBA00022729"/>
    </source>
</evidence>
<keyword evidence="3" id="KW-0732">Signal</keyword>
<evidence type="ECO:0000256" key="7">
    <source>
        <dbReference type="ARBA" id="ARBA00023180"/>
    </source>
</evidence>
<evidence type="ECO:0000256" key="6">
    <source>
        <dbReference type="ARBA" id="ARBA00023170"/>
    </source>
</evidence>
<dbReference type="Pfam" id="PF02041">
    <property type="entry name" value="Auxin_BP"/>
    <property type="match status" value="1"/>
</dbReference>
<sequence>MTVLAQTPPQACGLPGIAHATWAGHRDGLQQLSVWRQSLSPGAATPAHQHECDEIVFCLAGHGELVTEGQVIPFGPNSTVLLPRQRVHQLLNSGQAPLELLAVFAATPVDTRLADGQPIALPWRS</sequence>
<keyword evidence="5" id="KW-0862">Zinc</keyword>
<keyword evidence="6" id="KW-0675">Receptor</keyword>
<dbReference type="EMBL" id="JAXOJX010000020">
    <property type="protein sequence ID" value="MDZ5457605.1"/>
    <property type="molecule type" value="Genomic_DNA"/>
</dbReference>
<dbReference type="RefSeq" id="WP_066336319.1">
    <property type="nucleotide sequence ID" value="NZ_JAXOJX010000020.1"/>
</dbReference>
<evidence type="ECO:0000313" key="10">
    <source>
        <dbReference type="Proteomes" id="UP001293718"/>
    </source>
</evidence>
<dbReference type="Gene3D" id="2.60.120.10">
    <property type="entry name" value="Jelly Rolls"/>
    <property type="match status" value="1"/>
</dbReference>
<protein>
    <submittedName>
        <fullName evidence="9">Cupin domain-containing protein</fullName>
    </submittedName>
</protein>
<keyword evidence="7" id="KW-0325">Glycoprotein</keyword>
<evidence type="ECO:0000256" key="1">
    <source>
        <dbReference type="ARBA" id="ARBA00004319"/>
    </source>
</evidence>
<proteinExistence type="predicted"/>
<evidence type="ECO:0000256" key="8">
    <source>
        <dbReference type="ARBA" id="ARBA00023294"/>
    </source>
</evidence>
<dbReference type="PRINTS" id="PR00655">
    <property type="entry name" value="AUXINBINDNGP"/>
</dbReference>
<reference evidence="9 10" key="1">
    <citation type="submission" date="2023-11" db="EMBL/GenBank/DDBJ databases">
        <title>Draft genome of Azohydromonas lata strain H1 (DSM1123), a polyhydroxyalkanoate producer.</title>
        <authorList>
            <person name="Traversa D."/>
            <person name="D'Addabbo P."/>
            <person name="Pazzani C."/>
            <person name="Manzari C."/>
            <person name="Chiara M."/>
            <person name="Scrascia M."/>
        </authorList>
    </citation>
    <scope>NUCLEOTIDE SEQUENCE [LARGE SCALE GENOMIC DNA]</scope>
    <source>
        <strain evidence="9 10">H1</strain>
    </source>
</reference>
<comment type="caution">
    <text evidence="9">The sequence shown here is derived from an EMBL/GenBank/DDBJ whole genome shotgun (WGS) entry which is preliminary data.</text>
</comment>
<dbReference type="Proteomes" id="UP001293718">
    <property type="component" value="Unassembled WGS sequence"/>
</dbReference>
<comment type="subcellular location">
    <subcellularLocation>
        <location evidence="1">Endoplasmic reticulum lumen</location>
    </subcellularLocation>
</comment>
<name>A0ABU5IG16_9BURK</name>
<evidence type="ECO:0000313" key="9">
    <source>
        <dbReference type="EMBL" id="MDZ5457605.1"/>
    </source>
</evidence>
<dbReference type="InterPro" id="IPR011051">
    <property type="entry name" value="RmlC_Cupin_sf"/>
</dbReference>
<dbReference type="PANTHER" id="PTHR37236">
    <property type="entry name" value="AUXIN-BINDING PROTEIN 1"/>
    <property type="match status" value="1"/>
</dbReference>
<gene>
    <name evidence="9" type="ORF">SM757_13580</name>
</gene>
<keyword evidence="8" id="KW-0927">Auxin signaling pathway</keyword>
<dbReference type="InterPro" id="IPR000526">
    <property type="entry name" value="Auxin-bd"/>
</dbReference>
<evidence type="ECO:0000256" key="4">
    <source>
        <dbReference type="ARBA" id="ARBA00022824"/>
    </source>
</evidence>
<evidence type="ECO:0000256" key="2">
    <source>
        <dbReference type="ARBA" id="ARBA00022723"/>
    </source>
</evidence>
<keyword evidence="10" id="KW-1185">Reference proteome</keyword>
<accession>A0ABU5IG16</accession>